<name>L1NFP2_9BACT</name>
<protein>
    <submittedName>
        <fullName evidence="2">Uncharacterized protein</fullName>
    </submittedName>
</protein>
<keyword evidence="1" id="KW-0472">Membrane</keyword>
<evidence type="ECO:0000313" key="2">
    <source>
        <dbReference type="EMBL" id="EKY02032.1"/>
    </source>
</evidence>
<reference evidence="2 3" key="1">
    <citation type="submission" date="2012-05" db="EMBL/GenBank/DDBJ databases">
        <authorList>
            <person name="Weinstock G."/>
            <person name="Sodergren E."/>
            <person name="Lobos E.A."/>
            <person name="Fulton L."/>
            <person name="Fulton R."/>
            <person name="Courtney L."/>
            <person name="Fronick C."/>
            <person name="O'Laughlin M."/>
            <person name="Godfrey J."/>
            <person name="Wilson R.M."/>
            <person name="Miner T."/>
            <person name="Farmer C."/>
            <person name="Delehaunty K."/>
            <person name="Cordes M."/>
            <person name="Minx P."/>
            <person name="Tomlinson C."/>
            <person name="Chen J."/>
            <person name="Wollam A."/>
            <person name="Pepin K.H."/>
            <person name="Bhonagiri V."/>
            <person name="Zhang X."/>
            <person name="Suruliraj S."/>
            <person name="Warren W."/>
            <person name="Mitreva M."/>
            <person name="Mardis E.R."/>
            <person name="Wilson R.K."/>
        </authorList>
    </citation>
    <scope>NUCLEOTIDE SEQUENCE [LARGE SCALE GENOMIC DNA]</scope>
    <source>
        <strain evidence="2 3">F0055</strain>
    </source>
</reference>
<gene>
    <name evidence="2" type="ORF">HMPREF9151_00924</name>
</gene>
<accession>L1NFP2</accession>
<keyword evidence="1" id="KW-1133">Transmembrane helix</keyword>
<proteinExistence type="predicted"/>
<organism evidence="2 3">
    <name type="scientific">Hoylesella saccharolytica F0055</name>
    <dbReference type="NCBI Taxonomy" id="1127699"/>
    <lineage>
        <taxon>Bacteria</taxon>
        <taxon>Pseudomonadati</taxon>
        <taxon>Bacteroidota</taxon>
        <taxon>Bacteroidia</taxon>
        <taxon>Bacteroidales</taxon>
        <taxon>Prevotellaceae</taxon>
        <taxon>Hoylesella</taxon>
    </lineage>
</organism>
<dbReference type="Proteomes" id="UP000010433">
    <property type="component" value="Unassembled WGS sequence"/>
</dbReference>
<keyword evidence="1" id="KW-0812">Transmembrane</keyword>
<dbReference type="AlphaFoldDB" id="L1NFP2"/>
<comment type="caution">
    <text evidence="2">The sequence shown here is derived from an EMBL/GenBank/DDBJ whole genome shotgun (WGS) entry which is preliminary data.</text>
</comment>
<keyword evidence="3" id="KW-1185">Reference proteome</keyword>
<evidence type="ECO:0000313" key="3">
    <source>
        <dbReference type="Proteomes" id="UP000010433"/>
    </source>
</evidence>
<sequence>MLIYIFHLYPIYKVLLFIILSFPFIFLSYNKYLLIHNALFTP</sequence>
<dbReference type="EMBL" id="AMEP01000061">
    <property type="protein sequence ID" value="EKY02032.1"/>
    <property type="molecule type" value="Genomic_DNA"/>
</dbReference>
<feature type="transmembrane region" description="Helical" evidence="1">
    <location>
        <begin position="6"/>
        <end position="27"/>
    </location>
</feature>
<dbReference type="HOGENOM" id="CLU_3255960_0_0_10"/>
<evidence type="ECO:0000256" key="1">
    <source>
        <dbReference type="SAM" id="Phobius"/>
    </source>
</evidence>